<accession>A0A371B7J8</accession>
<dbReference type="Proteomes" id="UP000263993">
    <property type="component" value="Unassembled WGS sequence"/>
</dbReference>
<evidence type="ECO:0000313" key="2">
    <source>
        <dbReference type="Proteomes" id="UP000263993"/>
    </source>
</evidence>
<sequence length="225" mass="23416">MTVNGGQNAYSLDAVVFVPNGCYFGNGAQRGVPLGLSVTPETESVILHLGRHEGVMCTQGVTPVRFQLAGIPISLGKTRLTAFVVMNGVVVGASSIAVPSGNESELAALTTLVAPQRSGAWIGPGEVGGWINRMPIGPSSVHIRVGMWAPTSGYLYRLTMVGPFGFTGRTLLCDLLATRPSGIALDVICHTIVPADGPLGPAEQYDSVLVRFEGTLAGGRLNEVS</sequence>
<protein>
    <submittedName>
        <fullName evidence="1">Uncharacterized protein</fullName>
    </submittedName>
</protein>
<reference evidence="2" key="1">
    <citation type="submission" date="2018-08" db="EMBL/GenBank/DDBJ databases">
        <authorList>
            <person name="Kim S.-J."/>
            <person name="Jung G.-Y."/>
        </authorList>
    </citation>
    <scope>NUCLEOTIDE SEQUENCE [LARGE SCALE GENOMIC DNA]</scope>
    <source>
        <strain evidence="2">GY_H</strain>
    </source>
</reference>
<comment type="caution">
    <text evidence="1">The sequence shown here is derived from an EMBL/GenBank/DDBJ whole genome shotgun (WGS) entry which is preliminary data.</text>
</comment>
<dbReference type="AlphaFoldDB" id="A0A371B7J8"/>
<name>A0A371B7J8_9BRAD</name>
<proteinExistence type="predicted"/>
<keyword evidence="2" id="KW-1185">Reference proteome</keyword>
<evidence type="ECO:0000313" key="1">
    <source>
        <dbReference type="EMBL" id="RDV03341.1"/>
    </source>
</evidence>
<organism evidence="1 2">
    <name type="scientific">Undibacter mobilis</name>
    <dbReference type="NCBI Taxonomy" id="2292256"/>
    <lineage>
        <taxon>Bacteria</taxon>
        <taxon>Pseudomonadati</taxon>
        <taxon>Pseudomonadota</taxon>
        <taxon>Alphaproteobacteria</taxon>
        <taxon>Hyphomicrobiales</taxon>
        <taxon>Nitrobacteraceae</taxon>
        <taxon>Undibacter</taxon>
    </lineage>
</organism>
<gene>
    <name evidence="1" type="ORF">DXH78_01295</name>
</gene>
<dbReference type="EMBL" id="QRGO01000001">
    <property type="protein sequence ID" value="RDV03341.1"/>
    <property type="molecule type" value="Genomic_DNA"/>
</dbReference>